<keyword evidence="3" id="KW-1185">Reference proteome</keyword>
<protein>
    <recommendedName>
        <fullName evidence="4">CCHC-type domain-containing protein</fullName>
    </recommendedName>
</protein>
<comment type="caution">
    <text evidence="2">The sequence shown here is derived from an EMBL/GenBank/DDBJ whole genome shotgun (WGS) entry which is preliminary data.</text>
</comment>
<evidence type="ECO:0000256" key="1">
    <source>
        <dbReference type="SAM" id="MobiDB-lite"/>
    </source>
</evidence>
<sequence length="816" mass="92824">MAEGKPPNLSFREDKAASVRIWRRKFNAWCLLQRKWRDASKSPTTPEHWVPEKAQSEIAAFFLALPDDVLEIFDTTILPKMTTEEKKQPWTYQQRLEGHFVGQDNVMPQRLAFFNCTQKPNESVTDFETRIRSIAQKSKYSEMTDPLQELMRDRLCTGVHNKDLRELLLHHYKEDGKTPYTFDEQLARAKSWEAAHNTNLAIMHSTNPNLEEQVNQLATKPTPPRRGNCGWCGGLRHPRKDCPATKPGTYCTNCYMTENHLAKVCRSPKDKFKLDFEKKQRKQAKHPPPRRSDTVHHFSQGNDASATYLDDDDDYVVHSFSAFALCDDMEDDKYFTWLPVSVSPEKNIKVLMQVDSAASCNTLPSSVFRKISATAPLRPSHVKIFPYSGEPIRPLGKVSLACEGVSHFETLEFQVIDSACIPGKPALISGRDSKRLGLLKFHKDRVFSSPTSDIKLPRIHLASTDQTTPPQPDSLNVQTFCSPLSARTVKTLRNARQTKLKRFSKVDGQSILRGCMRDNNAASNRKEDPEKRSMKIPLKRQREDSSLGCKTDVSQINEQLNTSQENEDHNITDFNISGISHLSDSSDISDKHGENYFPTIPEPDNNRAFLKTLTLTPPTIKGRTSSSDLSCDESNNKNKEDSLSLEQKPSQSFHFSQWKKDQMAKCEEILDGDFTEYCSCTQMDSIPRAGGESGYKLNHSSVGEIFSETPPFEFTQWAKQQIEICSRIQKEAYSPEMTLQKSFDSGEQSDSIKFSPRHSGNQADSEFDFSEWAKNQIKLCGNLQQTEDMAGKAWMDENWDKWIYTAGKMPCTNAKM</sequence>
<feature type="region of interest" description="Disordered" evidence="1">
    <location>
        <begin position="516"/>
        <end position="549"/>
    </location>
</feature>
<name>A0A2B4RWG1_STYPI</name>
<feature type="region of interest" description="Disordered" evidence="1">
    <location>
        <begin position="617"/>
        <end position="648"/>
    </location>
</feature>
<feature type="compositionally biased region" description="Basic residues" evidence="1">
    <location>
        <begin position="279"/>
        <end position="289"/>
    </location>
</feature>
<proteinExistence type="predicted"/>
<accession>A0A2B4RWG1</accession>
<organism evidence="2 3">
    <name type="scientific">Stylophora pistillata</name>
    <name type="common">Smooth cauliflower coral</name>
    <dbReference type="NCBI Taxonomy" id="50429"/>
    <lineage>
        <taxon>Eukaryota</taxon>
        <taxon>Metazoa</taxon>
        <taxon>Cnidaria</taxon>
        <taxon>Anthozoa</taxon>
        <taxon>Hexacorallia</taxon>
        <taxon>Scleractinia</taxon>
        <taxon>Astrocoeniina</taxon>
        <taxon>Pocilloporidae</taxon>
        <taxon>Stylophora</taxon>
    </lineage>
</organism>
<dbReference type="PANTHER" id="PTHR33198">
    <property type="entry name" value="ANK_REP_REGION DOMAIN-CONTAINING PROTEIN-RELATED"/>
    <property type="match status" value="1"/>
</dbReference>
<feature type="region of interest" description="Disordered" evidence="1">
    <location>
        <begin position="278"/>
        <end position="298"/>
    </location>
</feature>
<evidence type="ECO:0008006" key="4">
    <source>
        <dbReference type="Google" id="ProtNLM"/>
    </source>
</evidence>
<gene>
    <name evidence="2" type="ORF">AWC38_SpisGene13541</name>
</gene>
<feature type="compositionally biased region" description="Basic and acidic residues" evidence="1">
    <location>
        <begin position="524"/>
        <end position="533"/>
    </location>
</feature>
<dbReference type="OrthoDB" id="5964436at2759"/>
<dbReference type="Proteomes" id="UP000225706">
    <property type="component" value="Unassembled WGS sequence"/>
</dbReference>
<dbReference type="AlphaFoldDB" id="A0A2B4RWG1"/>
<dbReference type="EMBL" id="LSMT01000257">
    <property type="protein sequence ID" value="PFX21951.1"/>
    <property type="molecule type" value="Genomic_DNA"/>
</dbReference>
<reference evidence="3" key="1">
    <citation type="journal article" date="2017" name="bioRxiv">
        <title>Comparative analysis of the genomes of Stylophora pistillata and Acropora digitifera provides evidence for extensive differences between species of corals.</title>
        <authorList>
            <person name="Voolstra C.R."/>
            <person name="Li Y."/>
            <person name="Liew Y.J."/>
            <person name="Baumgarten S."/>
            <person name="Zoccola D."/>
            <person name="Flot J.-F."/>
            <person name="Tambutte S."/>
            <person name="Allemand D."/>
            <person name="Aranda M."/>
        </authorList>
    </citation>
    <scope>NUCLEOTIDE SEQUENCE [LARGE SCALE GENOMIC DNA]</scope>
</reference>
<evidence type="ECO:0000313" key="2">
    <source>
        <dbReference type="EMBL" id="PFX21951.1"/>
    </source>
</evidence>
<feature type="region of interest" description="Disordered" evidence="1">
    <location>
        <begin position="744"/>
        <end position="763"/>
    </location>
</feature>
<feature type="compositionally biased region" description="Polar residues" evidence="1">
    <location>
        <begin position="622"/>
        <end position="633"/>
    </location>
</feature>
<evidence type="ECO:0000313" key="3">
    <source>
        <dbReference type="Proteomes" id="UP000225706"/>
    </source>
</evidence>